<dbReference type="AlphaFoldDB" id="A0A9Q0L874"/>
<keyword evidence="2" id="KW-1185">Reference proteome</keyword>
<sequence length="97" mass="11542">MKLKEFEDIFKGSEKEYGKSEIKVILVKIILDKIKLEEIQGKSQTLKFPITKELFEDIVVEIFGQDQIKKYVYDLIEDFIQNGNKAFEEVKMRLFNF</sequence>
<dbReference type="Proteomes" id="UP001149090">
    <property type="component" value="Unassembled WGS sequence"/>
</dbReference>
<proteinExistence type="predicted"/>
<gene>
    <name evidence="1" type="ORF">M0811_12607</name>
</gene>
<name>A0A9Q0L874_ANAIG</name>
<accession>A0A9Q0L874</accession>
<evidence type="ECO:0000313" key="1">
    <source>
        <dbReference type="EMBL" id="KAJ5068147.1"/>
    </source>
</evidence>
<organism evidence="1 2">
    <name type="scientific">Anaeramoeba ignava</name>
    <name type="common">Anaerobic marine amoeba</name>
    <dbReference type="NCBI Taxonomy" id="1746090"/>
    <lineage>
        <taxon>Eukaryota</taxon>
        <taxon>Metamonada</taxon>
        <taxon>Anaeramoebidae</taxon>
        <taxon>Anaeramoeba</taxon>
    </lineage>
</organism>
<protein>
    <submittedName>
        <fullName evidence="1">Uncharacterized protein</fullName>
    </submittedName>
</protein>
<reference evidence="1" key="1">
    <citation type="submission" date="2022-10" db="EMBL/GenBank/DDBJ databases">
        <title>Novel sulphate-reducing endosymbionts in the free-living metamonad Anaeramoeba.</title>
        <authorList>
            <person name="Jerlstrom-Hultqvist J."/>
            <person name="Cepicka I."/>
            <person name="Gallot-Lavallee L."/>
            <person name="Salas-Leiva D."/>
            <person name="Curtis B.A."/>
            <person name="Zahonova K."/>
            <person name="Pipaliya S."/>
            <person name="Dacks J."/>
            <person name="Roger A.J."/>
        </authorList>
    </citation>
    <scope>NUCLEOTIDE SEQUENCE</scope>
    <source>
        <strain evidence="1">BMAN</strain>
    </source>
</reference>
<dbReference type="EMBL" id="JAPDFW010000120">
    <property type="protein sequence ID" value="KAJ5068147.1"/>
    <property type="molecule type" value="Genomic_DNA"/>
</dbReference>
<comment type="caution">
    <text evidence="1">The sequence shown here is derived from an EMBL/GenBank/DDBJ whole genome shotgun (WGS) entry which is preliminary data.</text>
</comment>
<evidence type="ECO:0000313" key="2">
    <source>
        <dbReference type="Proteomes" id="UP001149090"/>
    </source>
</evidence>